<dbReference type="EMBL" id="JASBNA010000051">
    <property type="protein sequence ID" value="KAK7680226.1"/>
    <property type="molecule type" value="Genomic_DNA"/>
</dbReference>
<feature type="compositionally biased region" description="Polar residues" evidence="6">
    <location>
        <begin position="86"/>
        <end position="95"/>
    </location>
</feature>
<dbReference type="InterPro" id="IPR004364">
    <property type="entry name" value="Aa-tRNA-synt_II"/>
</dbReference>
<sequence>MYRVLRRVASSTAATTGLGSVSCAAARARSGSKCGSGWKRYAHSGPSRRGSLPLTIRQLLDLPLSPSFASPAPTSATPTSSPPSTGSHQAQTQTHQEPRIQLNGWIKSIRKQKRVAFAVLSDGSSERTIQAVFSGESVGLVRMLTNGCCVRLSGVLKESIGPEQDREVVVDAVEYLGGCDPEEYPIAKKTLTVDYLRDHTHLRARTTHVAATIRLRDQVQRVLYRFFQEEEFTYVHTPVITANDCEGAGDTFSVVPSSPSPPPSSTTSQPDSSSSTSHPDSTSPPENKHFFNRPAYLTVSSQLHLEALSSSLNRVWTLAPCFRAEKSQTGRHLAEFWMMEAEWAFVDGVGEVCDVVERVVKCVLEAVRRGESLGVVRAHYGVTPSGEEIGKEKLRMLEEAGRWDKGWERMTYSRAVRELRKSGEKFRFEPKWGASLQSEHERYLAERLVGGPVFVTDYPASLKPFYMRVNSPSSHPRLRPRLIQTQKARR</sequence>
<protein>
    <recommendedName>
        <fullName evidence="7">Aminoacyl-transfer RNA synthetases class-II family profile domain-containing protein</fullName>
    </recommendedName>
</protein>
<dbReference type="SUPFAM" id="SSF55681">
    <property type="entry name" value="Class II aaRS and biotin synthetases"/>
    <property type="match status" value="1"/>
</dbReference>
<evidence type="ECO:0000256" key="3">
    <source>
        <dbReference type="ARBA" id="ARBA00022840"/>
    </source>
</evidence>
<dbReference type="GO" id="GO:0004816">
    <property type="term" value="F:asparagine-tRNA ligase activity"/>
    <property type="evidence" value="ECO:0007669"/>
    <property type="project" value="TreeGrafter"/>
</dbReference>
<dbReference type="InterPro" id="IPR012340">
    <property type="entry name" value="NA-bd_OB-fold"/>
</dbReference>
<dbReference type="AlphaFoldDB" id="A0AAW0FI18"/>
<organism evidence="8 9">
    <name type="scientific">Cerrena zonata</name>
    <dbReference type="NCBI Taxonomy" id="2478898"/>
    <lineage>
        <taxon>Eukaryota</taxon>
        <taxon>Fungi</taxon>
        <taxon>Dikarya</taxon>
        <taxon>Basidiomycota</taxon>
        <taxon>Agaricomycotina</taxon>
        <taxon>Agaricomycetes</taxon>
        <taxon>Polyporales</taxon>
        <taxon>Cerrenaceae</taxon>
        <taxon>Cerrena</taxon>
    </lineage>
</organism>
<reference evidence="8 9" key="1">
    <citation type="submission" date="2022-09" db="EMBL/GenBank/DDBJ databases">
        <authorList>
            <person name="Palmer J.M."/>
        </authorList>
    </citation>
    <scope>NUCLEOTIDE SEQUENCE [LARGE SCALE GENOMIC DNA]</scope>
    <source>
        <strain evidence="8 9">DSM 7382</strain>
    </source>
</reference>
<evidence type="ECO:0000256" key="6">
    <source>
        <dbReference type="SAM" id="MobiDB-lite"/>
    </source>
</evidence>
<dbReference type="Pfam" id="PF01336">
    <property type="entry name" value="tRNA_anti-codon"/>
    <property type="match status" value="1"/>
</dbReference>
<dbReference type="GO" id="GO:0006421">
    <property type="term" value="P:asparaginyl-tRNA aminoacylation"/>
    <property type="evidence" value="ECO:0007669"/>
    <property type="project" value="TreeGrafter"/>
</dbReference>
<evidence type="ECO:0000256" key="2">
    <source>
        <dbReference type="ARBA" id="ARBA00022741"/>
    </source>
</evidence>
<comment type="caution">
    <text evidence="8">The sequence shown here is derived from an EMBL/GenBank/DDBJ whole genome shotgun (WGS) entry which is preliminary data.</text>
</comment>
<dbReference type="InterPro" id="IPR004365">
    <property type="entry name" value="NA-bd_OB_tRNA"/>
</dbReference>
<keyword evidence="9" id="KW-1185">Reference proteome</keyword>
<dbReference type="SUPFAM" id="SSF50249">
    <property type="entry name" value="Nucleic acid-binding proteins"/>
    <property type="match status" value="1"/>
</dbReference>
<dbReference type="GO" id="GO:0005739">
    <property type="term" value="C:mitochondrion"/>
    <property type="evidence" value="ECO:0007669"/>
    <property type="project" value="TreeGrafter"/>
</dbReference>
<feature type="region of interest" description="Disordered" evidence="6">
    <location>
        <begin position="67"/>
        <end position="98"/>
    </location>
</feature>
<feature type="compositionally biased region" description="Low complexity" evidence="6">
    <location>
        <begin position="265"/>
        <end position="285"/>
    </location>
</feature>
<dbReference type="PROSITE" id="PS51257">
    <property type="entry name" value="PROKAR_LIPOPROTEIN"/>
    <property type="match status" value="1"/>
</dbReference>
<feature type="region of interest" description="Disordered" evidence="6">
    <location>
        <begin position="471"/>
        <end position="490"/>
    </location>
</feature>
<keyword evidence="2" id="KW-0547">Nucleotide-binding</keyword>
<keyword evidence="4" id="KW-0648">Protein biosynthesis</keyword>
<gene>
    <name evidence="8" type="ORF">QCA50_016735</name>
</gene>
<keyword evidence="5" id="KW-0030">Aminoacyl-tRNA synthetase</keyword>
<evidence type="ECO:0000256" key="5">
    <source>
        <dbReference type="ARBA" id="ARBA00023146"/>
    </source>
</evidence>
<dbReference type="GO" id="GO:0005524">
    <property type="term" value="F:ATP binding"/>
    <property type="evidence" value="ECO:0007669"/>
    <property type="project" value="UniProtKB-KW"/>
</dbReference>
<keyword evidence="3" id="KW-0067">ATP-binding</keyword>
<evidence type="ECO:0000313" key="9">
    <source>
        <dbReference type="Proteomes" id="UP001385951"/>
    </source>
</evidence>
<dbReference type="PANTHER" id="PTHR22594:SF34">
    <property type="entry name" value="ASPARAGINE--TRNA LIGASE, MITOCHONDRIAL-RELATED"/>
    <property type="match status" value="1"/>
</dbReference>
<proteinExistence type="predicted"/>
<evidence type="ECO:0000256" key="1">
    <source>
        <dbReference type="ARBA" id="ARBA00022598"/>
    </source>
</evidence>
<dbReference type="Pfam" id="PF00152">
    <property type="entry name" value="tRNA-synt_2"/>
    <property type="match status" value="1"/>
</dbReference>
<feature type="region of interest" description="Disordered" evidence="6">
    <location>
        <begin position="250"/>
        <end position="289"/>
    </location>
</feature>
<dbReference type="InterPro" id="IPR045864">
    <property type="entry name" value="aa-tRNA-synth_II/BPL/LPL"/>
</dbReference>
<dbReference type="CDD" id="cd04318">
    <property type="entry name" value="EcAsnRS_like_N"/>
    <property type="match status" value="1"/>
</dbReference>
<dbReference type="GO" id="GO:0003676">
    <property type="term" value="F:nucleic acid binding"/>
    <property type="evidence" value="ECO:0007669"/>
    <property type="project" value="InterPro"/>
</dbReference>
<dbReference type="PANTHER" id="PTHR22594">
    <property type="entry name" value="ASPARTYL/LYSYL-TRNA SYNTHETASE"/>
    <property type="match status" value="1"/>
</dbReference>
<evidence type="ECO:0000256" key="4">
    <source>
        <dbReference type="ARBA" id="ARBA00022917"/>
    </source>
</evidence>
<accession>A0AAW0FI18</accession>
<evidence type="ECO:0000259" key="7">
    <source>
        <dbReference type="PROSITE" id="PS50862"/>
    </source>
</evidence>
<name>A0AAW0FI18_9APHY</name>
<dbReference type="Gene3D" id="2.40.50.140">
    <property type="entry name" value="Nucleic acid-binding proteins"/>
    <property type="match status" value="1"/>
</dbReference>
<dbReference type="Proteomes" id="UP001385951">
    <property type="component" value="Unassembled WGS sequence"/>
</dbReference>
<feature type="domain" description="Aminoacyl-transfer RNA synthetases class-II family profile" evidence="7">
    <location>
        <begin position="213"/>
        <end position="429"/>
    </location>
</feature>
<dbReference type="PROSITE" id="PS50862">
    <property type="entry name" value="AA_TRNA_LIGASE_II"/>
    <property type="match status" value="1"/>
</dbReference>
<dbReference type="InterPro" id="IPR006195">
    <property type="entry name" value="aa-tRNA-synth_II"/>
</dbReference>
<feature type="compositionally biased region" description="Low complexity" evidence="6">
    <location>
        <begin position="67"/>
        <end position="85"/>
    </location>
</feature>
<keyword evidence="1" id="KW-0436">Ligase</keyword>
<dbReference type="Gene3D" id="3.30.930.10">
    <property type="entry name" value="Bira Bifunctional Protein, Domain 2"/>
    <property type="match status" value="1"/>
</dbReference>
<evidence type="ECO:0000313" key="8">
    <source>
        <dbReference type="EMBL" id="KAK7680226.1"/>
    </source>
</evidence>